<dbReference type="Proteomes" id="UP000230423">
    <property type="component" value="Unassembled WGS sequence"/>
</dbReference>
<accession>A0A2G9T614</accession>
<keyword evidence="6" id="KW-1185">Reference proteome</keyword>
<dbReference type="InterPro" id="IPR007274">
    <property type="entry name" value="Cop_transporter"/>
</dbReference>
<dbReference type="AlphaFoldDB" id="A0A2G9T614"/>
<dbReference type="GO" id="GO:0016020">
    <property type="term" value="C:membrane"/>
    <property type="evidence" value="ECO:0007669"/>
    <property type="project" value="UniProtKB-SubCell"/>
</dbReference>
<sequence>MMGGRRMWMWFHAQVNDTLLFKDWWIQNAGTMAWSCVIVVMFAIGLEAMRWLRWAAEVRHTTEKT</sequence>
<dbReference type="OrthoDB" id="161814at2759"/>
<dbReference type="Pfam" id="PF04145">
    <property type="entry name" value="Ctr"/>
    <property type="match status" value="1"/>
</dbReference>
<proteinExistence type="inferred from homology"/>
<evidence type="ECO:0000256" key="4">
    <source>
        <dbReference type="RuleBase" id="RU367022"/>
    </source>
</evidence>
<evidence type="ECO:0000256" key="3">
    <source>
        <dbReference type="ARBA" id="ARBA00023136"/>
    </source>
</evidence>
<evidence type="ECO:0000313" key="5">
    <source>
        <dbReference type="EMBL" id="PIO53393.1"/>
    </source>
</evidence>
<organism evidence="5 6">
    <name type="scientific">Teladorsagia circumcincta</name>
    <name type="common">Brown stomach worm</name>
    <name type="synonym">Ostertagia circumcincta</name>
    <dbReference type="NCBI Taxonomy" id="45464"/>
    <lineage>
        <taxon>Eukaryota</taxon>
        <taxon>Metazoa</taxon>
        <taxon>Ecdysozoa</taxon>
        <taxon>Nematoda</taxon>
        <taxon>Chromadorea</taxon>
        <taxon>Rhabditida</taxon>
        <taxon>Rhabditina</taxon>
        <taxon>Rhabditomorpha</taxon>
        <taxon>Strongyloidea</taxon>
        <taxon>Trichostrongylidae</taxon>
        <taxon>Teladorsagia</taxon>
    </lineage>
</organism>
<name>A0A2G9T614_TELCI</name>
<keyword evidence="4" id="KW-0406">Ion transport</keyword>
<keyword evidence="4" id="KW-0187">Copper transport</keyword>
<evidence type="ECO:0000313" key="6">
    <source>
        <dbReference type="Proteomes" id="UP000230423"/>
    </source>
</evidence>
<keyword evidence="4" id="KW-0186">Copper</keyword>
<keyword evidence="4" id="KW-0813">Transport</keyword>
<feature type="transmembrane region" description="Helical" evidence="4">
    <location>
        <begin position="24"/>
        <end position="46"/>
    </location>
</feature>
<keyword evidence="1 4" id="KW-0812">Transmembrane</keyword>
<comment type="subcellular location">
    <subcellularLocation>
        <location evidence="4">Membrane</location>
        <topology evidence="4">Multi-pass membrane protein</topology>
    </subcellularLocation>
</comment>
<reference evidence="5 6" key="1">
    <citation type="submission" date="2015-09" db="EMBL/GenBank/DDBJ databases">
        <title>Draft genome of the parasitic nematode Teladorsagia circumcincta isolate WARC Sus (inbred).</title>
        <authorList>
            <person name="Mitreva M."/>
        </authorList>
    </citation>
    <scope>NUCLEOTIDE SEQUENCE [LARGE SCALE GENOMIC DNA]</scope>
    <source>
        <strain evidence="5 6">S</strain>
    </source>
</reference>
<dbReference type="GO" id="GO:0005375">
    <property type="term" value="F:copper ion transmembrane transporter activity"/>
    <property type="evidence" value="ECO:0007669"/>
    <property type="project" value="UniProtKB-UniRule"/>
</dbReference>
<dbReference type="EMBL" id="KZ413668">
    <property type="protein sequence ID" value="PIO53393.1"/>
    <property type="molecule type" value="Genomic_DNA"/>
</dbReference>
<keyword evidence="3 4" id="KW-0472">Membrane</keyword>
<protein>
    <recommendedName>
        <fullName evidence="4">Copper transport protein</fullName>
    </recommendedName>
</protein>
<evidence type="ECO:0000256" key="1">
    <source>
        <dbReference type="ARBA" id="ARBA00022692"/>
    </source>
</evidence>
<gene>
    <name evidence="5" type="ORF">TELCIR_25273</name>
</gene>
<comment type="similarity">
    <text evidence="4">Belongs to the copper transporter (Ctr) (TC 1.A.56) family. SLC31A subfamily.</text>
</comment>
<keyword evidence="2 4" id="KW-1133">Transmembrane helix</keyword>
<evidence type="ECO:0000256" key="2">
    <source>
        <dbReference type="ARBA" id="ARBA00022989"/>
    </source>
</evidence>